<protein>
    <submittedName>
        <fullName evidence="1">Phosphoribosyltransferase domain-containing protein 1</fullName>
    </submittedName>
</protein>
<organism evidence="1 2">
    <name type="scientific">Tupaia chinensis</name>
    <name type="common">Chinese tree shrew</name>
    <name type="synonym">Tupaia belangeri chinensis</name>
    <dbReference type="NCBI Taxonomy" id="246437"/>
    <lineage>
        <taxon>Eukaryota</taxon>
        <taxon>Metazoa</taxon>
        <taxon>Chordata</taxon>
        <taxon>Craniata</taxon>
        <taxon>Vertebrata</taxon>
        <taxon>Euteleostomi</taxon>
        <taxon>Mammalia</taxon>
        <taxon>Eutheria</taxon>
        <taxon>Euarchontoglires</taxon>
        <taxon>Scandentia</taxon>
        <taxon>Tupaiidae</taxon>
        <taxon>Tupaia</taxon>
    </lineage>
</organism>
<dbReference type="AlphaFoldDB" id="L9LDL6"/>
<dbReference type="GO" id="GO:0005829">
    <property type="term" value="C:cytosol"/>
    <property type="evidence" value="ECO:0007669"/>
    <property type="project" value="TreeGrafter"/>
</dbReference>
<accession>L9LDL6</accession>
<keyword evidence="1" id="KW-0328">Glycosyltransferase</keyword>
<name>L9LDL6_TUPCH</name>
<dbReference type="Gene3D" id="3.40.50.2020">
    <property type="match status" value="1"/>
</dbReference>
<proteinExistence type="predicted"/>
<dbReference type="SUPFAM" id="SSF53271">
    <property type="entry name" value="PRTase-like"/>
    <property type="match status" value="1"/>
</dbReference>
<reference evidence="2" key="1">
    <citation type="submission" date="2012-07" db="EMBL/GenBank/DDBJ databases">
        <title>Genome of the Chinese tree shrew, a rising model animal genetically related to primates.</title>
        <authorList>
            <person name="Zhang G."/>
            <person name="Fan Y."/>
            <person name="Yao Y."/>
            <person name="Huang Z."/>
        </authorList>
    </citation>
    <scope>NUCLEOTIDE SEQUENCE [LARGE SCALE GENOMIC DNA]</scope>
</reference>
<keyword evidence="1" id="KW-0808">Transferase</keyword>
<dbReference type="STRING" id="246437.L9LDL6"/>
<dbReference type="InterPro" id="IPR050408">
    <property type="entry name" value="HGPRT"/>
</dbReference>
<reference evidence="2" key="2">
    <citation type="journal article" date="2013" name="Nat. Commun.">
        <title>Genome of the Chinese tree shrew.</title>
        <authorList>
            <person name="Fan Y."/>
            <person name="Huang Z.Y."/>
            <person name="Cao C.C."/>
            <person name="Chen C.S."/>
            <person name="Chen Y.X."/>
            <person name="Fan D.D."/>
            <person name="He J."/>
            <person name="Hou H.L."/>
            <person name="Hu L."/>
            <person name="Hu X.T."/>
            <person name="Jiang X.T."/>
            <person name="Lai R."/>
            <person name="Lang Y.S."/>
            <person name="Liang B."/>
            <person name="Liao S.G."/>
            <person name="Mu D."/>
            <person name="Ma Y.Y."/>
            <person name="Niu Y.Y."/>
            <person name="Sun X.Q."/>
            <person name="Xia J.Q."/>
            <person name="Xiao J."/>
            <person name="Xiong Z.Q."/>
            <person name="Xu L."/>
            <person name="Yang L."/>
            <person name="Zhang Y."/>
            <person name="Zhao W."/>
            <person name="Zhao X.D."/>
            <person name="Zheng Y.T."/>
            <person name="Zhou J.M."/>
            <person name="Zhu Y.B."/>
            <person name="Zhang G.J."/>
            <person name="Wang J."/>
            <person name="Yao Y.G."/>
        </authorList>
    </citation>
    <scope>NUCLEOTIDE SEQUENCE [LARGE SCALE GENOMIC DNA]</scope>
</reference>
<dbReference type="InterPro" id="IPR029057">
    <property type="entry name" value="PRTase-like"/>
</dbReference>
<gene>
    <name evidence="1" type="ORF">TREES_T100004914</name>
</gene>
<dbReference type="eggNOG" id="KOG3367">
    <property type="taxonomic scope" value="Eukaryota"/>
</dbReference>
<evidence type="ECO:0000313" key="1">
    <source>
        <dbReference type="EMBL" id="ELW72988.1"/>
    </source>
</evidence>
<dbReference type="PANTHER" id="PTHR43340:SF5">
    <property type="entry name" value="PHOSPHORIBOSYLTRANSFERASE DOMAIN-CONTAINING PROTEIN 1"/>
    <property type="match status" value="1"/>
</dbReference>
<dbReference type="Proteomes" id="UP000011518">
    <property type="component" value="Unassembled WGS sequence"/>
</dbReference>
<keyword evidence="2" id="KW-1185">Reference proteome</keyword>
<dbReference type="InParanoid" id="L9LDL6"/>
<dbReference type="GO" id="GO:0016757">
    <property type="term" value="F:glycosyltransferase activity"/>
    <property type="evidence" value="ECO:0007669"/>
    <property type="project" value="UniProtKB-KW"/>
</dbReference>
<dbReference type="EMBL" id="KB320374">
    <property type="protein sequence ID" value="ELW72988.1"/>
    <property type="molecule type" value="Genomic_DNA"/>
</dbReference>
<dbReference type="PANTHER" id="PTHR43340">
    <property type="entry name" value="HYPOXANTHINE-GUANINE PHOSPHORIBOSYLTRANSFERASE"/>
    <property type="match status" value="1"/>
</dbReference>
<sequence length="417" mass="46929">MSATRDPVHVRGKQNPAGAKNWDVRVAEGCYDGLLYNIYKEGCRVRGERLCAAPQTLKSDQMFLPKCLVKRLVPALHPAFSAWPLRPQLGPATPASVLHRARSPPCKPPGATLPAWRCRPQRRLRGLAFRRLLLTLVRALSCFHKGCWVSRGQSGKAVAPVGRLGDLGGGARPVGPQPRFWDTLPGGSAEPHTRERCLAGPLSELERTCVQAANCGAVGSQTLLLYPWESLRCQPEGTHLSNLGIESHLALWPTVWFLWKVAICPWQVHREPIMDDWPGYDLNLFTYPQHYYGDLEYVLIPHGIIVDRIERLAKDIMKDIGYCDIMVLCVLKGGYKFCADLVEHLKNISRNSDRFVSMKVDFIRLKSYRHRWWLSSSSSPPLSMTLPFVRPFGPTYSNSVKQIDEKPLGSKSEEYSH</sequence>
<evidence type="ECO:0000313" key="2">
    <source>
        <dbReference type="Proteomes" id="UP000011518"/>
    </source>
</evidence>